<feature type="coiled-coil region" evidence="1">
    <location>
        <begin position="69"/>
        <end position="136"/>
    </location>
</feature>
<dbReference type="AlphaFoldDB" id="A0ABD3GCQ0"/>
<reference evidence="3 4" key="1">
    <citation type="submission" date="2024-09" db="EMBL/GenBank/DDBJ databases">
        <title>Chromosome-scale assembly of Riccia sorocarpa.</title>
        <authorList>
            <person name="Paukszto L."/>
        </authorList>
    </citation>
    <scope>NUCLEOTIDE SEQUENCE [LARGE SCALE GENOMIC DNA]</scope>
    <source>
        <strain evidence="3">LP-2024</strain>
        <tissue evidence="3">Aerial parts of the thallus</tissue>
    </source>
</reference>
<dbReference type="Proteomes" id="UP001633002">
    <property type="component" value="Unassembled WGS sequence"/>
</dbReference>
<accession>A0ABD3GCQ0</accession>
<organism evidence="3 4">
    <name type="scientific">Riccia sorocarpa</name>
    <dbReference type="NCBI Taxonomy" id="122646"/>
    <lineage>
        <taxon>Eukaryota</taxon>
        <taxon>Viridiplantae</taxon>
        <taxon>Streptophyta</taxon>
        <taxon>Embryophyta</taxon>
        <taxon>Marchantiophyta</taxon>
        <taxon>Marchantiopsida</taxon>
        <taxon>Marchantiidae</taxon>
        <taxon>Marchantiales</taxon>
        <taxon>Ricciaceae</taxon>
        <taxon>Riccia</taxon>
    </lineage>
</organism>
<name>A0ABD3GCQ0_9MARC</name>
<keyword evidence="4" id="KW-1185">Reference proteome</keyword>
<feature type="compositionally biased region" description="Basic residues" evidence="2">
    <location>
        <begin position="223"/>
        <end position="233"/>
    </location>
</feature>
<gene>
    <name evidence="3" type="ORF">R1sor_026666</name>
</gene>
<keyword evidence="1" id="KW-0175">Coiled coil</keyword>
<dbReference type="EMBL" id="JBJQOH010000008">
    <property type="protein sequence ID" value="KAL3676718.1"/>
    <property type="molecule type" value="Genomic_DNA"/>
</dbReference>
<evidence type="ECO:0000313" key="4">
    <source>
        <dbReference type="Proteomes" id="UP001633002"/>
    </source>
</evidence>
<feature type="region of interest" description="Disordered" evidence="2">
    <location>
        <begin position="202"/>
        <end position="233"/>
    </location>
</feature>
<sequence length="233" mass="26390">MTADDANERRRCLILHAGGDGLLQCMAGQTFRRGWNHRANSTESGLLRIRHLRIFKTAADIAAQSVGGLRMKMEEISALRKRLEEVEAQFSRQTILQQKVWRENADVNNHELLEENSKLQAKILETEKLAAEAADDFRYVMRHNKFPEGELRKLKTLWHTLKRGRNETGSERPSGSTESESDGDIRFLSEVRAIAVSGIRTPIDRADIDASPPAKRSGSSGRHAPRVILRKQR</sequence>
<evidence type="ECO:0000256" key="2">
    <source>
        <dbReference type="SAM" id="MobiDB-lite"/>
    </source>
</evidence>
<protein>
    <submittedName>
        <fullName evidence="3">Uncharacterized protein</fullName>
    </submittedName>
</protein>
<evidence type="ECO:0000256" key="1">
    <source>
        <dbReference type="SAM" id="Coils"/>
    </source>
</evidence>
<comment type="caution">
    <text evidence="3">The sequence shown here is derived from an EMBL/GenBank/DDBJ whole genome shotgun (WGS) entry which is preliminary data.</text>
</comment>
<feature type="region of interest" description="Disordered" evidence="2">
    <location>
        <begin position="162"/>
        <end position="183"/>
    </location>
</feature>
<proteinExistence type="predicted"/>
<evidence type="ECO:0000313" key="3">
    <source>
        <dbReference type="EMBL" id="KAL3676718.1"/>
    </source>
</evidence>